<dbReference type="Gene3D" id="1.25.40.10">
    <property type="entry name" value="Tetratricopeptide repeat domain"/>
    <property type="match status" value="1"/>
</dbReference>
<keyword evidence="3 4" id="KW-0539">Nucleus</keyword>
<dbReference type="GeneID" id="96005787"/>
<feature type="compositionally biased region" description="Low complexity" evidence="5">
    <location>
        <begin position="62"/>
        <end position="80"/>
    </location>
</feature>
<feature type="compositionally biased region" description="Pro residues" evidence="5">
    <location>
        <begin position="871"/>
        <end position="885"/>
    </location>
</feature>
<dbReference type="SUPFAM" id="SSF48452">
    <property type="entry name" value="TPR-like"/>
    <property type="match status" value="2"/>
</dbReference>
<evidence type="ECO:0000313" key="7">
    <source>
        <dbReference type="EMBL" id="KAL1587283.1"/>
    </source>
</evidence>
<feature type="compositionally biased region" description="Acidic residues" evidence="5">
    <location>
        <begin position="34"/>
        <end position="47"/>
    </location>
</feature>
<dbReference type="Proteomes" id="UP000803884">
    <property type="component" value="Unassembled WGS sequence"/>
</dbReference>
<comment type="subcellular location">
    <subcellularLocation>
        <location evidence="4">Nucleus</location>
    </subcellularLocation>
    <subcellularLocation>
        <location evidence="4">Cytoplasm</location>
    </subcellularLocation>
    <text evidence="4">Nucleus and/or cytoplasm.</text>
</comment>
<evidence type="ECO:0000256" key="5">
    <source>
        <dbReference type="SAM" id="MobiDB-lite"/>
    </source>
</evidence>
<comment type="function">
    <text evidence="1 4">Component of the cleavage factor IA (CFIA) complex, which is involved in the endonucleolytic cleavage during polyadenylation-dependent pre-mRNA 3'-end formation.</text>
</comment>
<dbReference type="InterPro" id="IPR003107">
    <property type="entry name" value="HAT"/>
</dbReference>
<feature type="compositionally biased region" description="Polar residues" evidence="5">
    <location>
        <begin position="109"/>
        <end position="120"/>
    </location>
</feature>
<feature type="compositionally biased region" description="Low complexity" evidence="5">
    <location>
        <begin position="216"/>
        <end position="233"/>
    </location>
</feature>
<evidence type="ECO:0000256" key="4">
    <source>
        <dbReference type="RuleBase" id="RU369035"/>
    </source>
</evidence>
<dbReference type="InterPro" id="IPR011990">
    <property type="entry name" value="TPR-like_helical_dom_sf"/>
</dbReference>
<evidence type="ECO:0000256" key="3">
    <source>
        <dbReference type="ARBA" id="ARBA00023242"/>
    </source>
</evidence>
<proteinExistence type="predicted"/>
<dbReference type="RefSeq" id="XP_069230388.1">
    <property type="nucleotide sequence ID" value="XM_069372949.1"/>
</dbReference>
<evidence type="ECO:0000259" key="6">
    <source>
        <dbReference type="Pfam" id="PF05843"/>
    </source>
</evidence>
<dbReference type="EMBL" id="JAAQHG020000011">
    <property type="protein sequence ID" value="KAL1587283.1"/>
    <property type="molecule type" value="Genomic_DNA"/>
</dbReference>
<dbReference type="GO" id="GO:0003729">
    <property type="term" value="F:mRNA binding"/>
    <property type="evidence" value="ECO:0007669"/>
    <property type="project" value="TreeGrafter"/>
</dbReference>
<organism evidence="7 8">
    <name type="scientific">Cladosporium halotolerans</name>
    <dbReference type="NCBI Taxonomy" id="1052096"/>
    <lineage>
        <taxon>Eukaryota</taxon>
        <taxon>Fungi</taxon>
        <taxon>Dikarya</taxon>
        <taxon>Ascomycota</taxon>
        <taxon>Pezizomycotina</taxon>
        <taxon>Dothideomycetes</taxon>
        <taxon>Dothideomycetidae</taxon>
        <taxon>Cladosporiales</taxon>
        <taxon>Cladosporiaceae</taxon>
        <taxon>Cladosporium</taxon>
    </lineage>
</organism>
<feature type="region of interest" description="Disordered" evidence="5">
    <location>
        <begin position="866"/>
        <end position="932"/>
    </location>
</feature>
<dbReference type="GO" id="GO:0180010">
    <property type="term" value="P:co-transcriptional mRNA 3'-end processing, cleavage and polyadenylation pathway"/>
    <property type="evidence" value="ECO:0007669"/>
    <property type="project" value="UniProtKB-UniRule"/>
</dbReference>
<accession>A0AB34KVD6</accession>
<feature type="region of interest" description="Disordered" evidence="5">
    <location>
        <begin position="629"/>
        <end position="663"/>
    </location>
</feature>
<feature type="compositionally biased region" description="Acidic residues" evidence="5">
    <location>
        <begin position="643"/>
        <end position="652"/>
    </location>
</feature>
<feature type="domain" description="Suppressor of forked" evidence="6">
    <location>
        <begin position="238"/>
        <end position="860"/>
    </location>
</feature>
<name>A0AB34KVD6_9PEZI</name>
<feature type="region of interest" description="Disordered" evidence="5">
    <location>
        <begin position="194"/>
        <end position="248"/>
    </location>
</feature>
<comment type="caution">
    <text evidence="7">The sequence shown here is derived from an EMBL/GenBank/DDBJ whole genome shotgun (WGS) entry which is preliminary data.</text>
</comment>
<dbReference type="GO" id="GO:0005737">
    <property type="term" value="C:cytoplasm"/>
    <property type="evidence" value="ECO:0007669"/>
    <property type="project" value="UniProtKB-SubCell"/>
</dbReference>
<dbReference type="Pfam" id="PF05843">
    <property type="entry name" value="Suf"/>
    <property type="match status" value="1"/>
</dbReference>
<dbReference type="GO" id="GO:0005634">
    <property type="term" value="C:nucleus"/>
    <property type="evidence" value="ECO:0007669"/>
    <property type="project" value="UniProtKB-SubCell"/>
</dbReference>
<evidence type="ECO:0000313" key="8">
    <source>
        <dbReference type="Proteomes" id="UP000803884"/>
    </source>
</evidence>
<dbReference type="SMART" id="SM00386">
    <property type="entry name" value="HAT"/>
    <property type="match status" value="4"/>
</dbReference>
<keyword evidence="4" id="KW-0507">mRNA processing</keyword>
<keyword evidence="8" id="KW-1185">Reference proteome</keyword>
<keyword evidence="4" id="KW-0963">Cytoplasm</keyword>
<dbReference type="PANTHER" id="PTHR19980">
    <property type="entry name" value="RNA CLEAVAGE STIMULATION FACTOR"/>
    <property type="match status" value="1"/>
</dbReference>
<protein>
    <recommendedName>
        <fullName evidence="4">mRNA 3'-end-processing protein RNA14</fullName>
    </recommendedName>
</protein>
<dbReference type="AlphaFoldDB" id="A0AB34KVD6"/>
<dbReference type="PANTHER" id="PTHR19980:SF0">
    <property type="entry name" value="CLEAVAGE STIMULATION FACTOR SUBUNIT 3"/>
    <property type="match status" value="1"/>
</dbReference>
<gene>
    <name evidence="7" type="ORF">WHR41_04343</name>
</gene>
<dbReference type="InterPro" id="IPR045243">
    <property type="entry name" value="Rna14-like"/>
</dbReference>
<evidence type="ECO:0000256" key="1">
    <source>
        <dbReference type="ARBA" id="ARBA00002863"/>
    </source>
</evidence>
<evidence type="ECO:0000256" key="2">
    <source>
        <dbReference type="ARBA" id="ARBA00022737"/>
    </source>
</evidence>
<feature type="compositionally biased region" description="Basic and acidic residues" evidence="5">
    <location>
        <begin position="235"/>
        <end position="248"/>
    </location>
</feature>
<feature type="region of interest" description="Disordered" evidence="5">
    <location>
        <begin position="1"/>
        <end position="142"/>
    </location>
</feature>
<dbReference type="InterPro" id="IPR008847">
    <property type="entry name" value="Suf"/>
</dbReference>
<keyword evidence="2" id="KW-0677">Repeat</keyword>
<reference evidence="7 8" key="1">
    <citation type="journal article" date="2020" name="Microbiol. Resour. Announc.">
        <title>Draft Genome Sequence of a Cladosporium Species Isolated from the Mesophotic Ascidian Didemnum maculosum.</title>
        <authorList>
            <person name="Gioti A."/>
            <person name="Siaperas R."/>
            <person name="Nikolaivits E."/>
            <person name="Le Goff G."/>
            <person name="Ouazzani J."/>
            <person name="Kotoulas G."/>
            <person name="Topakas E."/>
        </authorList>
    </citation>
    <scope>NUCLEOTIDE SEQUENCE [LARGE SCALE GENOMIC DNA]</scope>
    <source>
        <strain evidence="7 8">TM138-S3</strain>
    </source>
</reference>
<sequence length="1034" mass="113393">MAEEYDPLDPPTFNAGDDNDDDSYDPSAGVNEDNTGEEDEEEYEPDFGEGAANDTPAHTNPSATASAQASQQISRTSSAAPNVAEQTAKPKTVGGFILEESDDEEDTTPAPSQLNGTHGAQSGLGAVATSEAQDLTLGSEPTPDAVAASIAQQNNGFTGSTAITTSTTASVPAPVSSVTSDTPVPAVQVQTAAADQGNVLSPSVQPSTAPTPTPKPTEGAGATSTAQSTQLTTRLPHDKVGQLEDRIQDDPKADVDAWMALIAHYKEKDQPDNVRKIYERFLHVFPTAAKVWLEFAHWEQDNGETFRVEQILGNSLNKVLDTDMWHFYLNFLRRRNPLINDADGRNRGLLSQVFDVVLDKVGIDPDAGEIWKEYIDFIKSGPGNVGGSGWQDLQKVDILRKAYQRAVAVPHEDLVRLWKEYDNFETSLNRAAGRKNLNDQGASYMTAKSAKTQLDSRLAGLDRTSLPKLPPVYGCEGEDEFGTQVEKWQEWIRWEQADELVLKDEEDGAQYRKRVLFVLKQATMALRFYPDIWYDAAVWCFDQGRDDINEEGEKFLDEGLVANPESVLLALKKADRMESLLPAGSSDEVIIQNGTKLEAVYESSLTALYALRDKYAEREKKTQAAVQEVFASMTPEDEHEKQDDEEDDMDEEDKPKSRKQQLEEQLKGVKLTFDAQRDLLKRTISAVWSAKMRAFRRVQGQGAPKQPKKGFRGVFAEARPRGMLTSDVYVVSALLEHHCYRDPAATRIFERGLKLFPVDELFALEYIKHLVSINDLTNAKVVFETTLTKILNTASVAPEVQKEKCRPLLGYMHAFESNYGDLAQIHKLEKRMAEMFPDEPELLRFSHRFEMPAFDPLKAQIVLSPTQTRPKAPPQAFPPQQPPPGGFAIASPQTGEIRLGPHGPYVASPKRALEDSDADTPSRKFMRGDSPIKGAAGKRIATAGSSLNAMSATVPTTNNNMAVGGSSGSGFAVKNFVPGGGAQMGMGAPAPPPSLPRQVTYLLSILPNAASYNATRFDPGLMVQFLSALPLNGR</sequence>